<organism evidence="12 13">
    <name type="scientific">Paenibacillus baimaensis</name>
    <dbReference type="NCBI Taxonomy" id="2982185"/>
    <lineage>
        <taxon>Bacteria</taxon>
        <taxon>Bacillati</taxon>
        <taxon>Bacillota</taxon>
        <taxon>Bacilli</taxon>
        <taxon>Bacillales</taxon>
        <taxon>Paenibacillaceae</taxon>
        <taxon>Paenibacillus</taxon>
    </lineage>
</organism>
<evidence type="ECO:0000256" key="1">
    <source>
        <dbReference type="ARBA" id="ARBA00011073"/>
    </source>
</evidence>
<dbReference type="SUPFAM" id="SSF54897">
    <property type="entry name" value="Protease propeptides/inhibitors"/>
    <property type="match status" value="1"/>
</dbReference>
<evidence type="ECO:0000259" key="10">
    <source>
        <dbReference type="Pfam" id="PF00082"/>
    </source>
</evidence>
<dbReference type="Pfam" id="PF25023">
    <property type="entry name" value="TEN_YD-shell"/>
    <property type="match status" value="1"/>
</dbReference>
<feature type="domain" description="Teneurin-like YD-shell" evidence="11">
    <location>
        <begin position="1712"/>
        <end position="1958"/>
    </location>
</feature>
<keyword evidence="6 7" id="KW-0720">Serine protease</keyword>
<keyword evidence="13" id="KW-1185">Reference proteome</keyword>
<sequence>MFRSLLSIILVLTMLFTSMPTAFGASTTQTLTTSGGAVTDSVYGNPSTPRSYIIKYKNSAPGKAGLARANAKVDKRFGKLSFHVTATLSEREVEDLRKDSSIAYIEPDQSIYKAADQVSFNLLQIHAPEAQAQGATGAGVKIAVLDTGISTTSPELRVAGGVSFVPGEPGFDDQNGHGTFVGGILSAIQDDKGLLGVAPGASLYAVKVLDKQGAGTYSQVIQGLEWAIDQKMDIIVMSLAGSAYSAALEEAVQLANDQGILLLAATGNDGKVGVSYPAKYAAVMAVGAVNAQNQRASFSNVGPEVSVVAPGVDIQGLSLGSAYTSMSGTSAAVAHAAGVAALLKQKHPLDSPQQLRQALTDNAMPLGDAAIFGKGLVNASAVLSGPSIVTPNPTGSAIETVGVFTKAELTTIEQQYTPEMRYAAAFYYPDLFSLLTKAQITQLLTETDASILQKAARFPAEKQLLIHTWTPILSQKLNPVPTAPVTVADSTYAMKAAAANPDETYYRDPIDPKPYSADLDGAIDKLHRTAAQQAVDLYLPGKHGLDFNLTRSYNSLSSKVTYLSPYPYFGWPPGLQPYSARPDRLDIGLRDNMIATGWSLNLPTINVTAPNGIMKVEHAAAEHRYYAGNKNEVSISLEDGKTYQFNYDEFLQGHNNLKPNNYPYENVVLTLYDSGHNNEYYRLTVDEQITYQFRWTNNPKWTGIQSKTNQFGDTITYNRDEFWGTKKVSGALNITDSVGRTVRIVQDSTGISQVIAKDMNGNTTHSILYNREMEALHVEPSYEEPAYVRLTSVFDEITQKTLAAYTYYALQTADANMDTNYTYAVSGSGEAVLNEMGTDGQPAESSMVHAQDLATAQTIQYLLLHTAKNETNLTITYQYQAYDANWKQYGTYEERMRKRGTVRLYADPFAITYTSYHPVQKVYYTYPDSNGATKTLLQTISGNINQAQEQWLEPKTNRPSGNFHLSQSSSYRAGDKPSTRIQTAFDDYTSDVTYGYGISGIAGSVLLSETSSSSPVQTLDVTDNVNRVSWTGKDVTSYRYESGKSQPSTILHWVDAGTSDSKPTTVLQELRNGSGSSVPASVANYATVVTRAYNSWGQITSETDPYGNRTEREYTNPNSRLSYEKQTAADGATMQVNTWTYLSKTYRYDCYDTYCYAPYYVLHKQTNKGTYKNPTNAGETKTDTIVTEYTAYDDNKKVPTRIEVNSTGDQYTELPAATVSVLEYDGPGLHVTSEKINAALSEGAAASEIKVTSEYDRYDQLKERTYADGSKAKYTYDHMGRLTTSTAVPAQNPSATRMTTFAYDDGQRKITKTLPDGEQGITQYTPFGQVEKQWRQPTGSAPKLVLSNVMDSTGHLIKETHPYGDATSKTQYTYGANGALQTTTDAEGNQTKYYYANTSTAANGTSQYPQATVKVVEPDDKESWSYQDRGGRTLKSVENTPTKTRSTQLTYTPLGKVAQQQVTGQGETQTTRYGYDAIGNLIYLKDQLNQEFMYQYNRLGKLTKSSINGSVQKQQTYNELGWLLSKTNAGGGKESYRYKKTGLAETYVDKAGQTYTYTYTDYNEPSRTSINNPSGTEIYWKQNGYDGTTRLLTSITSIEGESLNYHYDAWKRMDQQTIAGRPYQLAYDGKDRLETLTYPDQQKVTYGYDKLNRINSVDYAGMGKVVPSYTVQSNVNTYNLSYPSGLSQEKKTDGFKELVSQKQTQGGNPTWNETFEYDGFGNIKKLTRNGANSGFEYDGLNRIRQETVASGTNKYTYDDKGNRLTMETSNAPGTAEETQDFTYNAVNELKSFTNNAGTTASYSYYGDGLRATKNVNGNLTRYVYLNGKVIEELDASGNVKARNIWGNELLWRQDNTTAKSGYYFYNGHGDVVAIKDAAGNNINTYDYDIWGNVLSKTEGMNNPYRYTGEPQDDESGLIYLRARYYDPTVGRFISQDTVEGDLNNPLSLNLYTYVQNNPLRYTDPSGHRTRKSSSENPQMGSAEFGRIVHLMVGEYFKAIFNTTDSQIAFTEVEVPVKSNSSGWGRADMVLQTDDAYEVYELKPASYSNLKSSDKRSNKSLNEEGKNQLKNYVDGLKSQLETDAVKAGTTWNPNGTRLPHPFNPKMEIILRTYYDRDPGMIYYDEVNSNKDPKEDLKEASEAIKIVLGVIAAVAAKKIPTPAQTPAIP</sequence>
<evidence type="ECO:0000256" key="5">
    <source>
        <dbReference type="ARBA" id="ARBA00022801"/>
    </source>
</evidence>
<dbReference type="InterPro" id="IPR015500">
    <property type="entry name" value="Peptidase_S8_subtilisin-rel"/>
</dbReference>
<dbReference type="PANTHER" id="PTHR43806:SF11">
    <property type="entry name" value="CEREVISIN-RELATED"/>
    <property type="match status" value="1"/>
</dbReference>
<protein>
    <submittedName>
        <fullName evidence="12">S8 family serine peptidase</fullName>
    </submittedName>
</protein>
<accession>A0ABT2UKI9</accession>
<dbReference type="PROSITE" id="PS51892">
    <property type="entry name" value="SUBTILASE"/>
    <property type="match status" value="1"/>
</dbReference>
<dbReference type="Gene3D" id="3.40.50.200">
    <property type="entry name" value="Peptidase S8/S53 domain"/>
    <property type="match status" value="1"/>
</dbReference>
<dbReference type="NCBIfam" id="TIGR03696">
    <property type="entry name" value="Rhs_assc_core"/>
    <property type="match status" value="1"/>
</dbReference>
<evidence type="ECO:0000256" key="3">
    <source>
        <dbReference type="ARBA" id="ARBA00022723"/>
    </source>
</evidence>
<evidence type="ECO:0000313" key="12">
    <source>
        <dbReference type="EMBL" id="MCU6795127.1"/>
    </source>
</evidence>
<evidence type="ECO:0000256" key="2">
    <source>
        <dbReference type="ARBA" id="ARBA00022670"/>
    </source>
</evidence>
<dbReference type="PRINTS" id="PR00723">
    <property type="entry name" value="SUBTILISIN"/>
</dbReference>
<feature type="chain" id="PRO_5046270848" evidence="9">
    <location>
        <begin position="25"/>
        <end position="2167"/>
    </location>
</feature>
<keyword evidence="2 7" id="KW-0645">Protease</keyword>
<dbReference type="InterPro" id="IPR056823">
    <property type="entry name" value="TEN-like_YD-shell"/>
</dbReference>
<evidence type="ECO:0000256" key="6">
    <source>
        <dbReference type="ARBA" id="ARBA00022825"/>
    </source>
</evidence>
<dbReference type="PANTHER" id="PTHR43806">
    <property type="entry name" value="PEPTIDASE S8"/>
    <property type="match status" value="1"/>
</dbReference>
<dbReference type="InterPro" id="IPR034202">
    <property type="entry name" value="Subtilisin_Carlsberg-like"/>
</dbReference>
<keyword evidence="3" id="KW-0479">Metal-binding</keyword>
<dbReference type="InterPro" id="IPR022398">
    <property type="entry name" value="Peptidase_S8_His-AS"/>
</dbReference>
<evidence type="ECO:0000313" key="13">
    <source>
        <dbReference type="Proteomes" id="UP001652445"/>
    </source>
</evidence>
<dbReference type="InterPro" id="IPR000209">
    <property type="entry name" value="Peptidase_S8/S53_dom"/>
</dbReference>
<feature type="active site" description="Charge relay system" evidence="7">
    <location>
        <position position="330"/>
    </location>
</feature>
<keyword evidence="5 7" id="KW-0378">Hydrolase</keyword>
<feature type="signal peptide" evidence="9">
    <location>
        <begin position="1"/>
        <end position="24"/>
    </location>
</feature>
<feature type="region of interest" description="Disordered" evidence="8">
    <location>
        <begin position="2048"/>
        <end position="2067"/>
    </location>
</feature>
<gene>
    <name evidence="12" type="ORF">OB236_23755</name>
</gene>
<dbReference type="EMBL" id="JAOQIO010000093">
    <property type="protein sequence ID" value="MCU6795127.1"/>
    <property type="molecule type" value="Genomic_DNA"/>
</dbReference>
<evidence type="ECO:0000256" key="7">
    <source>
        <dbReference type="PROSITE-ProRule" id="PRU01240"/>
    </source>
</evidence>
<evidence type="ECO:0000256" key="8">
    <source>
        <dbReference type="SAM" id="MobiDB-lite"/>
    </source>
</evidence>
<evidence type="ECO:0000259" key="11">
    <source>
        <dbReference type="Pfam" id="PF25023"/>
    </source>
</evidence>
<comment type="caution">
    <text evidence="12">The sequence shown here is derived from an EMBL/GenBank/DDBJ whole genome shotgun (WGS) entry which is preliminary data.</text>
</comment>
<dbReference type="InterPro" id="IPR037045">
    <property type="entry name" value="S8pro/Inhibitor_I9_sf"/>
</dbReference>
<dbReference type="InterPro" id="IPR050131">
    <property type="entry name" value="Peptidase_S8_subtilisin-like"/>
</dbReference>
<comment type="similarity">
    <text evidence="1 7">Belongs to the peptidase S8 family.</text>
</comment>
<feature type="domain" description="Peptidase S8/S53" evidence="10">
    <location>
        <begin position="137"/>
        <end position="373"/>
    </location>
</feature>
<proteinExistence type="inferred from homology"/>
<dbReference type="RefSeq" id="WP_262686175.1">
    <property type="nucleotide sequence ID" value="NZ_JAOQIO010000093.1"/>
</dbReference>
<reference evidence="12 13" key="1">
    <citation type="submission" date="2022-09" db="EMBL/GenBank/DDBJ databases">
        <authorList>
            <person name="Han X.L."/>
            <person name="Wang Q."/>
            <person name="Lu T."/>
        </authorList>
    </citation>
    <scope>NUCLEOTIDE SEQUENCE [LARGE SCALE GENOMIC DNA]</scope>
    <source>
        <strain evidence="12 13">WQ 127069</strain>
    </source>
</reference>
<dbReference type="CDD" id="cd07477">
    <property type="entry name" value="Peptidases_S8_Subtilisin_subset"/>
    <property type="match status" value="1"/>
</dbReference>
<dbReference type="InterPro" id="IPR036852">
    <property type="entry name" value="Peptidase_S8/S53_dom_sf"/>
</dbReference>
<evidence type="ECO:0000256" key="4">
    <source>
        <dbReference type="ARBA" id="ARBA00022737"/>
    </source>
</evidence>
<dbReference type="Gene3D" id="2.180.10.10">
    <property type="entry name" value="RHS repeat-associated core"/>
    <property type="match status" value="1"/>
</dbReference>
<name>A0ABT2UKI9_9BACL</name>
<dbReference type="Gene3D" id="3.30.70.80">
    <property type="entry name" value="Peptidase S8 propeptide/proteinase inhibitor I9"/>
    <property type="match status" value="1"/>
</dbReference>
<keyword evidence="4" id="KW-0677">Repeat</keyword>
<dbReference type="Pfam" id="PF05593">
    <property type="entry name" value="RHS_repeat"/>
    <property type="match status" value="1"/>
</dbReference>
<dbReference type="InterPro" id="IPR031325">
    <property type="entry name" value="RHS_repeat"/>
</dbReference>
<keyword evidence="9" id="KW-0732">Signal</keyword>
<dbReference type="PROSITE" id="PS00137">
    <property type="entry name" value="SUBTILASE_HIS"/>
    <property type="match status" value="1"/>
</dbReference>
<feature type="active site" description="Charge relay system" evidence="7">
    <location>
        <position position="146"/>
    </location>
</feature>
<feature type="active site" description="Charge relay system" evidence="7">
    <location>
        <position position="177"/>
    </location>
</feature>
<dbReference type="Pfam" id="PF00082">
    <property type="entry name" value="Peptidase_S8"/>
    <property type="match status" value="1"/>
</dbReference>
<dbReference type="SUPFAM" id="SSF52743">
    <property type="entry name" value="Subtilisin-like"/>
    <property type="match status" value="1"/>
</dbReference>
<dbReference type="InterPro" id="IPR022385">
    <property type="entry name" value="Rhs_assc_core"/>
</dbReference>
<dbReference type="Proteomes" id="UP001652445">
    <property type="component" value="Unassembled WGS sequence"/>
</dbReference>
<evidence type="ECO:0000256" key="9">
    <source>
        <dbReference type="SAM" id="SignalP"/>
    </source>
</evidence>
<feature type="compositionally biased region" description="Basic and acidic residues" evidence="8">
    <location>
        <begin position="2051"/>
        <end position="2066"/>
    </location>
</feature>